<dbReference type="AlphaFoldDB" id="A0A5B7FL37"/>
<gene>
    <name evidence="1" type="primary">OARD1</name>
    <name evidence="1" type="ORF">E2C01_039843</name>
</gene>
<keyword evidence="2" id="KW-1185">Reference proteome</keyword>
<name>A0A5B7FL37_PORTR</name>
<dbReference type="Proteomes" id="UP000324222">
    <property type="component" value="Unassembled WGS sequence"/>
</dbReference>
<dbReference type="Gene3D" id="3.40.220.10">
    <property type="entry name" value="Leucine Aminopeptidase, subunit E, domain 1"/>
    <property type="match status" value="1"/>
</dbReference>
<dbReference type="InterPro" id="IPR043472">
    <property type="entry name" value="Macro_dom-like"/>
</dbReference>
<dbReference type="EMBL" id="VSRR010007060">
    <property type="protein sequence ID" value="MPC46135.1"/>
    <property type="molecule type" value="Genomic_DNA"/>
</dbReference>
<comment type="caution">
    <text evidence="1">The sequence shown here is derived from an EMBL/GenBank/DDBJ whole genome shotgun (WGS) entry which is preliminary data.</text>
</comment>
<dbReference type="SUPFAM" id="SSF52949">
    <property type="entry name" value="Macro domain-like"/>
    <property type="match status" value="1"/>
</dbReference>
<evidence type="ECO:0000313" key="1">
    <source>
        <dbReference type="EMBL" id="MPC46135.1"/>
    </source>
</evidence>
<sequence length="118" mass="13058">MPLKHCAPAKASSSELKRKRKMMTISEKDGNGIIKKSKGNHVRSEGFAITEVRSDLFTCSDGTSLAHCISQDIRMGKGIAAHFKKTRMPHLVISPRDIKGHYEHVQAFVKGVLPFLGE</sequence>
<protein>
    <submittedName>
        <fullName evidence="1">O-acetyl-ADP-ribose deacetylase 1</fullName>
    </submittedName>
</protein>
<evidence type="ECO:0000313" key="2">
    <source>
        <dbReference type="Proteomes" id="UP000324222"/>
    </source>
</evidence>
<dbReference type="OrthoDB" id="2155246at2759"/>
<accession>A0A5B7FL37</accession>
<reference evidence="1 2" key="1">
    <citation type="submission" date="2019-05" db="EMBL/GenBank/DDBJ databases">
        <title>Another draft genome of Portunus trituberculatus and its Hox gene families provides insights of decapod evolution.</title>
        <authorList>
            <person name="Jeong J.-H."/>
            <person name="Song I."/>
            <person name="Kim S."/>
            <person name="Choi T."/>
            <person name="Kim D."/>
            <person name="Ryu S."/>
            <person name="Kim W."/>
        </authorList>
    </citation>
    <scope>NUCLEOTIDE SEQUENCE [LARGE SCALE GENOMIC DNA]</scope>
    <source>
        <tissue evidence="1">Muscle</tissue>
    </source>
</reference>
<proteinExistence type="predicted"/>
<organism evidence="1 2">
    <name type="scientific">Portunus trituberculatus</name>
    <name type="common">Swimming crab</name>
    <name type="synonym">Neptunus trituberculatus</name>
    <dbReference type="NCBI Taxonomy" id="210409"/>
    <lineage>
        <taxon>Eukaryota</taxon>
        <taxon>Metazoa</taxon>
        <taxon>Ecdysozoa</taxon>
        <taxon>Arthropoda</taxon>
        <taxon>Crustacea</taxon>
        <taxon>Multicrustacea</taxon>
        <taxon>Malacostraca</taxon>
        <taxon>Eumalacostraca</taxon>
        <taxon>Eucarida</taxon>
        <taxon>Decapoda</taxon>
        <taxon>Pleocyemata</taxon>
        <taxon>Brachyura</taxon>
        <taxon>Eubrachyura</taxon>
        <taxon>Portunoidea</taxon>
        <taxon>Portunidae</taxon>
        <taxon>Portuninae</taxon>
        <taxon>Portunus</taxon>
    </lineage>
</organism>